<evidence type="ECO:0000313" key="8">
    <source>
        <dbReference type="Proteomes" id="UP000247980"/>
    </source>
</evidence>
<evidence type="ECO:0000256" key="1">
    <source>
        <dbReference type="ARBA" id="ARBA00004196"/>
    </source>
</evidence>
<feature type="chain" id="PRO_5038924528" evidence="5">
    <location>
        <begin position="29"/>
        <end position="310"/>
    </location>
</feature>
<gene>
    <name evidence="7" type="ORF">CVS30_16855</name>
</gene>
<comment type="subcellular location">
    <subcellularLocation>
        <location evidence="1">Cell envelope</location>
    </subcellularLocation>
</comment>
<dbReference type="Proteomes" id="UP000247980">
    <property type="component" value="Unassembled WGS sequence"/>
</dbReference>
<dbReference type="SUPFAM" id="SSF53850">
    <property type="entry name" value="Periplasmic binding protein-like II"/>
    <property type="match status" value="1"/>
</dbReference>
<accession>A0A2V5JJ99</accession>
<dbReference type="Pfam" id="PF00497">
    <property type="entry name" value="SBP_bac_3"/>
    <property type="match status" value="1"/>
</dbReference>
<dbReference type="PANTHER" id="PTHR35936:SF17">
    <property type="entry name" value="ARGININE-BINDING EXTRACELLULAR PROTEIN ARTP"/>
    <property type="match status" value="1"/>
</dbReference>
<name>A0A2V5JJ99_9MICC</name>
<evidence type="ECO:0000256" key="3">
    <source>
        <dbReference type="ARBA" id="ARBA00022729"/>
    </source>
</evidence>
<dbReference type="Gene3D" id="3.40.190.10">
    <property type="entry name" value="Periplasmic binding protein-like II"/>
    <property type="match status" value="2"/>
</dbReference>
<keyword evidence="3 5" id="KW-0732">Signal</keyword>
<dbReference type="GO" id="GO:0030313">
    <property type="term" value="C:cell envelope"/>
    <property type="evidence" value="ECO:0007669"/>
    <property type="project" value="UniProtKB-SubCell"/>
</dbReference>
<feature type="domain" description="Solute-binding protein family 3/N-terminal" evidence="6">
    <location>
        <begin position="67"/>
        <end position="296"/>
    </location>
</feature>
<dbReference type="InterPro" id="IPR018313">
    <property type="entry name" value="SBP_3_CS"/>
</dbReference>
<dbReference type="EMBL" id="QJVC01000027">
    <property type="protein sequence ID" value="PYI37206.1"/>
    <property type="molecule type" value="Genomic_DNA"/>
</dbReference>
<dbReference type="CDD" id="cd01004">
    <property type="entry name" value="PBP2_MidA_like"/>
    <property type="match status" value="1"/>
</dbReference>
<dbReference type="AlphaFoldDB" id="A0A2V5JJ99"/>
<evidence type="ECO:0000256" key="4">
    <source>
        <dbReference type="RuleBase" id="RU003744"/>
    </source>
</evidence>
<evidence type="ECO:0000256" key="2">
    <source>
        <dbReference type="ARBA" id="ARBA00010333"/>
    </source>
</evidence>
<evidence type="ECO:0000256" key="5">
    <source>
        <dbReference type="SAM" id="SignalP"/>
    </source>
</evidence>
<keyword evidence="8" id="KW-1185">Reference proteome</keyword>
<evidence type="ECO:0000259" key="6">
    <source>
        <dbReference type="SMART" id="SM00062"/>
    </source>
</evidence>
<evidence type="ECO:0000313" key="7">
    <source>
        <dbReference type="EMBL" id="PYI37206.1"/>
    </source>
</evidence>
<dbReference type="RefSeq" id="WP_110486711.1">
    <property type="nucleotide sequence ID" value="NZ_QJVC01000027.1"/>
</dbReference>
<feature type="signal peptide" evidence="5">
    <location>
        <begin position="1"/>
        <end position="28"/>
    </location>
</feature>
<comment type="caution">
    <text evidence="7">The sequence shown here is derived from an EMBL/GenBank/DDBJ whole genome shotgun (WGS) entry which is preliminary data.</text>
</comment>
<reference evidence="7 8" key="1">
    <citation type="submission" date="2018-05" db="EMBL/GenBank/DDBJ databases">
        <title>Genetic diversity of glacier-inhabiting Cryobacterium bacteria in China and description of Cryobacterium mengkeensis sp. nov. and Arthrobacter glacialis sp. nov.</title>
        <authorList>
            <person name="Liu Q."/>
            <person name="Xin Y.-H."/>
        </authorList>
    </citation>
    <scope>NUCLEOTIDE SEQUENCE [LARGE SCALE GENOMIC DNA]</scope>
    <source>
        <strain evidence="7 8">B7</strain>
    </source>
</reference>
<dbReference type="PROSITE" id="PS51257">
    <property type="entry name" value="PROKAR_LIPOPROTEIN"/>
    <property type="match status" value="1"/>
</dbReference>
<organism evidence="7 8">
    <name type="scientific">Arthrobacter psychrolactophilus</name>
    <dbReference type="NCBI Taxonomy" id="92442"/>
    <lineage>
        <taxon>Bacteria</taxon>
        <taxon>Bacillati</taxon>
        <taxon>Actinomycetota</taxon>
        <taxon>Actinomycetes</taxon>
        <taxon>Micrococcales</taxon>
        <taxon>Micrococcaceae</taxon>
        <taxon>Arthrobacter</taxon>
    </lineage>
</organism>
<protein>
    <submittedName>
        <fullName evidence="7">ABC transporter substrate-binding protein</fullName>
    </submittedName>
</protein>
<dbReference type="SMART" id="SM00062">
    <property type="entry name" value="PBPb"/>
    <property type="match status" value="1"/>
</dbReference>
<dbReference type="PROSITE" id="PS01039">
    <property type="entry name" value="SBP_BACTERIAL_3"/>
    <property type="match status" value="1"/>
</dbReference>
<dbReference type="PANTHER" id="PTHR35936">
    <property type="entry name" value="MEMBRANE-BOUND LYTIC MUREIN TRANSGLYCOSYLASE F"/>
    <property type="match status" value="1"/>
</dbReference>
<comment type="similarity">
    <text evidence="2 4">Belongs to the bacterial solute-binding protein 3 family.</text>
</comment>
<dbReference type="OrthoDB" id="4633994at2"/>
<proteinExistence type="inferred from homology"/>
<dbReference type="InterPro" id="IPR001638">
    <property type="entry name" value="Solute-binding_3/MltF_N"/>
</dbReference>
<sequence length="310" mass="31806">MFVKAQNSLKITAAVAAGLIALTGCTTASQDTAENQPAGASAFDLSTVAKDDALAAEVPAAISSKGTLIVGSDTTYAPAEFLGGNDGQTPMGYDVDMAKAIGATLGLKVEVKTADFTGIIPSLGPKYDLGISSFFITEERSKAATFVSYFQAGTQWVTQKGNPKSIDLEDLCGKTVGVQTGTFQEDPDISGRSAKCVSEGKSAINVVSLKKQTDVTTRLVNGGLDAMAAGSITTAYAITQTEGSLETIGTLYGASPLGIAVDKNDTKLADVVAKAVNKLIADGSYKKILDTWGNGDGAIAKAEVNPAVDK</sequence>